<dbReference type="Gene3D" id="1.25.70.10">
    <property type="entry name" value="Transcription termination factor 3, mitochondrial"/>
    <property type="match status" value="1"/>
</dbReference>
<comment type="similarity">
    <text evidence="1">Belongs to the mTERF family.</text>
</comment>
<keyword evidence="5" id="KW-1185">Reference proteome</keyword>
<dbReference type="SMART" id="SM00733">
    <property type="entry name" value="Mterf"/>
    <property type="match status" value="6"/>
</dbReference>
<evidence type="ECO:0000313" key="4">
    <source>
        <dbReference type="EMBL" id="GMH09334.1"/>
    </source>
</evidence>
<keyword evidence="2" id="KW-0804">Transcription</keyword>
<evidence type="ECO:0000256" key="2">
    <source>
        <dbReference type="ARBA" id="ARBA00022472"/>
    </source>
</evidence>
<dbReference type="Pfam" id="PF02536">
    <property type="entry name" value="mTERF"/>
    <property type="match status" value="1"/>
</dbReference>
<dbReference type="PANTHER" id="PTHR13068:SF231">
    <property type="entry name" value="TRANSCRIPTION TERMINATION FACTOR MTERF2, CHLOROPLASTIC-LIKE"/>
    <property type="match status" value="1"/>
</dbReference>
<accession>A0AAD3SEQ8</accession>
<dbReference type="PANTHER" id="PTHR13068">
    <property type="entry name" value="CGI-12 PROTEIN-RELATED"/>
    <property type="match status" value="1"/>
</dbReference>
<name>A0AAD3SEQ8_NEPGR</name>
<dbReference type="InterPro" id="IPR038538">
    <property type="entry name" value="MTERF_sf"/>
</dbReference>
<comment type="caution">
    <text evidence="4">The sequence shown here is derived from an EMBL/GenBank/DDBJ whole genome shotgun (WGS) entry which is preliminary data.</text>
</comment>
<keyword evidence="2" id="KW-0806">Transcription termination</keyword>
<organism evidence="4 5">
    <name type="scientific">Nepenthes gracilis</name>
    <name type="common">Slender pitcher plant</name>
    <dbReference type="NCBI Taxonomy" id="150966"/>
    <lineage>
        <taxon>Eukaryota</taxon>
        <taxon>Viridiplantae</taxon>
        <taxon>Streptophyta</taxon>
        <taxon>Embryophyta</taxon>
        <taxon>Tracheophyta</taxon>
        <taxon>Spermatophyta</taxon>
        <taxon>Magnoliopsida</taxon>
        <taxon>eudicotyledons</taxon>
        <taxon>Gunneridae</taxon>
        <taxon>Pentapetalae</taxon>
        <taxon>Caryophyllales</taxon>
        <taxon>Nepenthaceae</taxon>
        <taxon>Nepenthes</taxon>
    </lineage>
</organism>
<dbReference type="GO" id="GO:0006353">
    <property type="term" value="P:DNA-templated transcription termination"/>
    <property type="evidence" value="ECO:0007669"/>
    <property type="project" value="UniProtKB-KW"/>
</dbReference>
<proteinExistence type="inferred from homology"/>
<protein>
    <submittedName>
        <fullName evidence="4">Uncharacterized protein</fullName>
    </submittedName>
</protein>
<evidence type="ECO:0000256" key="3">
    <source>
        <dbReference type="ARBA" id="ARBA00022946"/>
    </source>
</evidence>
<dbReference type="EMBL" id="BSYO01000009">
    <property type="protein sequence ID" value="GMH09334.1"/>
    <property type="molecule type" value="Genomic_DNA"/>
</dbReference>
<keyword evidence="2" id="KW-0805">Transcription regulation</keyword>
<keyword evidence="3" id="KW-0809">Transit peptide</keyword>
<dbReference type="Proteomes" id="UP001279734">
    <property type="component" value="Unassembled WGS sequence"/>
</dbReference>
<sequence length="373" mass="42292">MLKFCCNGFQCSLPPLVRSILPYSTDAAHSMVEYLVKSLGFSSEEAISTSTKVSRLKSEKNADSLIEFLNQHGLDNNQIKNFISSVPSSLNSNVDKTLKPKIRVFQDLGLSGTDLVDFIASNPYITERGLDSHILPSVDFLKLILGTDANVIKAIKRANWLLSGSTPKRMRENVASLQKYGLSHERIQKLILLNPRFLHYTTSRIEESLITVEEMLGIPPESTIFIYAVQMTASFSREALKLKYEIFKSCGWSELDVRAMARKLPSILGLSESTIRSRVNFFMKELGYEAGYIASRPTLLMFSMDKRVLPRNAVLLFLKERELKTRNPSLYTVLHLTESQFLNRFVLPYKDVFPQLREAYISNKMDLLVEGAI</sequence>
<evidence type="ECO:0000313" key="5">
    <source>
        <dbReference type="Proteomes" id="UP001279734"/>
    </source>
</evidence>
<gene>
    <name evidence="4" type="ORF">Nepgr_011175</name>
</gene>
<dbReference type="AlphaFoldDB" id="A0AAD3SEQ8"/>
<dbReference type="InterPro" id="IPR003690">
    <property type="entry name" value="MTERF"/>
</dbReference>
<evidence type="ECO:0000256" key="1">
    <source>
        <dbReference type="ARBA" id="ARBA00007692"/>
    </source>
</evidence>
<dbReference type="GO" id="GO:0003676">
    <property type="term" value="F:nucleic acid binding"/>
    <property type="evidence" value="ECO:0007669"/>
    <property type="project" value="InterPro"/>
</dbReference>
<reference evidence="4" key="1">
    <citation type="submission" date="2023-05" db="EMBL/GenBank/DDBJ databases">
        <title>Nepenthes gracilis genome sequencing.</title>
        <authorList>
            <person name="Fukushima K."/>
        </authorList>
    </citation>
    <scope>NUCLEOTIDE SEQUENCE</scope>
    <source>
        <strain evidence="4">SING2019-196</strain>
    </source>
</reference>
<dbReference type="FunFam" id="1.25.70.10:FF:000001">
    <property type="entry name" value="Mitochondrial transcription termination factor-like"/>
    <property type="match status" value="1"/>
</dbReference>